<organism evidence="1 2">
    <name type="scientific">Tritonibacter mobilis F1926</name>
    <dbReference type="NCBI Taxonomy" id="1265309"/>
    <lineage>
        <taxon>Bacteria</taxon>
        <taxon>Pseudomonadati</taxon>
        <taxon>Pseudomonadota</taxon>
        <taxon>Alphaproteobacteria</taxon>
        <taxon>Rhodobacterales</taxon>
        <taxon>Paracoccaceae</taxon>
        <taxon>Tritonibacter</taxon>
    </lineage>
</organism>
<proteinExistence type="predicted"/>
<dbReference type="RefSeq" id="WP_005634341.1">
    <property type="nucleotide sequence ID" value="NZ_CP015230.1"/>
</dbReference>
<reference evidence="1 2" key="1">
    <citation type="journal article" date="2016" name="ISME J.">
        <title>Global occurrence and heterogeneity of the Roseobacter-clade species Ruegeria mobilis.</title>
        <authorList>
            <person name="Sonnenschein E."/>
            <person name="Gram L."/>
        </authorList>
    </citation>
    <scope>NUCLEOTIDE SEQUENCE [LARGE SCALE GENOMIC DNA]</scope>
    <source>
        <strain evidence="1 2">F1926</strain>
    </source>
</reference>
<accession>A0A1B1A077</accession>
<protein>
    <submittedName>
        <fullName evidence="1">Uncharacterized protein</fullName>
    </submittedName>
</protein>
<dbReference type="AlphaFoldDB" id="A0A1B1A077"/>
<name>A0A1B1A077_9RHOB</name>
<evidence type="ECO:0000313" key="2">
    <source>
        <dbReference type="Proteomes" id="UP000013243"/>
    </source>
</evidence>
<dbReference type="GeneID" id="28248933"/>
<evidence type="ECO:0000313" key="1">
    <source>
        <dbReference type="EMBL" id="ANP39887.1"/>
    </source>
</evidence>
<dbReference type="EMBL" id="CP015230">
    <property type="protein sequence ID" value="ANP39887.1"/>
    <property type="molecule type" value="Genomic_DNA"/>
</dbReference>
<gene>
    <name evidence="1" type="ORF">K529_003835</name>
</gene>
<dbReference type="Proteomes" id="UP000013243">
    <property type="component" value="Chromosome"/>
</dbReference>
<sequence>MSYGIEMRNADGSLVLEGQQTLPRRVFRIGWSTTFTGSLGTFPDFDENRGALMMAPLGFRYTIYDNFVHGENAGPDARSGEFFYNPISMPTLHWDNSTKELSAVAGETYGTNAVFLWFAWGIHYR</sequence>
<dbReference type="KEGG" id="rmb:K529_003835"/>
<dbReference type="STRING" id="1265309.K529_003835"/>